<keyword evidence="3" id="KW-1185">Reference proteome</keyword>
<accession>A0A430M8M5</accession>
<name>A0A430M8M5_9HYPO</name>
<dbReference type="AlphaFoldDB" id="A0A430M8M5"/>
<comment type="caution">
    <text evidence="2">The sequence shown here is derived from an EMBL/GenBank/DDBJ whole genome shotgun (WGS) entry which is preliminary data.</text>
</comment>
<proteinExistence type="predicted"/>
<organism evidence="2 3">
    <name type="scientific">Fusarium euwallaceae</name>
    <dbReference type="NCBI Taxonomy" id="1147111"/>
    <lineage>
        <taxon>Eukaryota</taxon>
        <taxon>Fungi</taxon>
        <taxon>Dikarya</taxon>
        <taxon>Ascomycota</taxon>
        <taxon>Pezizomycotina</taxon>
        <taxon>Sordariomycetes</taxon>
        <taxon>Hypocreomycetidae</taxon>
        <taxon>Hypocreales</taxon>
        <taxon>Nectriaceae</taxon>
        <taxon>Fusarium</taxon>
        <taxon>Fusarium solani species complex</taxon>
    </lineage>
</organism>
<feature type="signal peptide" evidence="1">
    <location>
        <begin position="1"/>
        <end position="20"/>
    </location>
</feature>
<protein>
    <submittedName>
        <fullName evidence="2">Uncharacterized protein</fullName>
    </submittedName>
</protein>
<dbReference type="EMBL" id="MIKF01000008">
    <property type="protein sequence ID" value="RTE84309.1"/>
    <property type="molecule type" value="Genomic_DNA"/>
</dbReference>
<evidence type="ECO:0000313" key="2">
    <source>
        <dbReference type="EMBL" id="RTE84309.1"/>
    </source>
</evidence>
<reference evidence="2 3" key="1">
    <citation type="submission" date="2017-06" db="EMBL/GenBank/DDBJ databases">
        <title>Comparative genomic analysis of Ambrosia Fusariam Clade fungi.</title>
        <authorList>
            <person name="Stajich J.E."/>
            <person name="Carrillo J."/>
            <person name="Kijimoto T."/>
            <person name="Eskalen A."/>
            <person name="O'Donnell K."/>
            <person name="Kasson M."/>
        </authorList>
    </citation>
    <scope>NUCLEOTIDE SEQUENCE [LARGE SCALE GENOMIC DNA]</scope>
    <source>
        <strain evidence="2 3">UCR1854</strain>
    </source>
</reference>
<evidence type="ECO:0000256" key="1">
    <source>
        <dbReference type="SAM" id="SignalP"/>
    </source>
</evidence>
<sequence>MADLNMFILIFLALFGYALCESISSDSLVEQLFLDYSIQDVLNPQNGLQVVEPWAGMYIQAIRDGRYGDAVWARYHIEGDVHDGIIGDTNTTVLEMIEEDATEYRVNAPEQYAEALAFYEKTSSADEHANVTEIISRVGHENIADLHTRVTYSTTCSRRNLATRADCVYLRHSDPLTKRTDVPITCFCERA</sequence>
<keyword evidence="1" id="KW-0732">Signal</keyword>
<gene>
    <name evidence="2" type="ORF">BHE90_001205</name>
</gene>
<feature type="chain" id="PRO_5019018538" evidence="1">
    <location>
        <begin position="21"/>
        <end position="191"/>
    </location>
</feature>
<evidence type="ECO:0000313" key="3">
    <source>
        <dbReference type="Proteomes" id="UP000287124"/>
    </source>
</evidence>
<dbReference type="Proteomes" id="UP000287124">
    <property type="component" value="Unassembled WGS sequence"/>
</dbReference>